<name>A0A7S1S5Q6_ALECA</name>
<accession>A0A7S1S5Q6</accession>
<feature type="compositionally biased region" description="Polar residues" evidence="1">
    <location>
        <begin position="17"/>
        <end position="27"/>
    </location>
</feature>
<evidence type="ECO:0000256" key="1">
    <source>
        <dbReference type="SAM" id="MobiDB-lite"/>
    </source>
</evidence>
<protein>
    <submittedName>
        <fullName evidence="2">Uncharacterized protein</fullName>
    </submittedName>
</protein>
<reference evidence="2" key="1">
    <citation type="submission" date="2021-01" db="EMBL/GenBank/DDBJ databases">
        <authorList>
            <person name="Corre E."/>
            <person name="Pelletier E."/>
            <person name="Niang G."/>
            <person name="Scheremetjew M."/>
            <person name="Finn R."/>
            <person name="Kale V."/>
            <person name="Holt S."/>
            <person name="Cochrane G."/>
            <person name="Meng A."/>
            <person name="Brown T."/>
            <person name="Cohen L."/>
        </authorList>
    </citation>
    <scope>NUCLEOTIDE SEQUENCE</scope>
    <source>
        <strain evidence="2">OF101</strain>
    </source>
</reference>
<organism evidence="2">
    <name type="scientific">Alexandrium catenella</name>
    <name type="common">Red tide dinoflagellate</name>
    <name type="synonym">Gonyaulax catenella</name>
    <dbReference type="NCBI Taxonomy" id="2925"/>
    <lineage>
        <taxon>Eukaryota</taxon>
        <taxon>Sar</taxon>
        <taxon>Alveolata</taxon>
        <taxon>Dinophyceae</taxon>
        <taxon>Gonyaulacales</taxon>
        <taxon>Pyrocystaceae</taxon>
        <taxon>Alexandrium</taxon>
    </lineage>
</organism>
<proteinExistence type="predicted"/>
<dbReference type="EMBL" id="HBGE01104476">
    <property type="protein sequence ID" value="CAD9185477.1"/>
    <property type="molecule type" value="Transcribed_RNA"/>
</dbReference>
<dbReference type="AlphaFoldDB" id="A0A7S1S5Q6"/>
<sequence length="109" mass="11494">MDMTSSSESLAGAQASPLWQSTSSSALHGSEGKSDPSEQQITCVCAPEMSPEAVRVEGVWPGVLPDKLLSFKCGISSALVLLERLTITSKDSVVVGWSPAESTELRRAN</sequence>
<feature type="region of interest" description="Disordered" evidence="1">
    <location>
        <begin position="1"/>
        <end position="41"/>
    </location>
</feature>
<gene>
    <name evidence="2" type="ORF">ACAT0790_LOCUS62251</name>
</gene>
<evidence type="ECO:0000313" key="2">
    <source>
        <dbReference type="EMBL" id="CAD9185477.1"/>
    </source>
</evidence>